<dbReference type="EMBL" id="JAUSVK010000001">
    <property type="protein sequence ID" value="MDQ0390697.1"/>
    <property type="molecule type" value="Genomic_DNA"/>
</dbReference>
<accession>A0ABU0F7W2</accession>
<proteinExistence type="predicted"/>
<evidence type="ECO:0000313" key="1">
    <source>
        <dbReference type="EMBL" id="MDQ0390697.1"/>
    </source>
</evidence>
<sequence>MNAVHDHLGIERIRFETAKNELGLDHNETRSWHG</sequence>
<dbReference type="Proteomes" id="UP001237448">
    <property type="component" value="Unassembled WGS sequence"/>
</dbReference>
<evidence type="ECO:0000313" key="2">
    <source>
        <dbReference type="Proteomes" id="UP001237448"/>
    </source>
</evidence>
<protein>
    <submittedName>
        <fullName evidence="1">SRSO17 transposase</fullName>
    </submittedName>
</protein>
<name>A0ABU0F7W2_9HYPH</name>
<gene>
    <name evidence="1" type="ORF">J3R73_000489</name>
</gene>
<reference evidence="1 2" key="1">
    <citation type="submission" date="2023-07" db="EMBL/GenBank/DDBJ databases">
        <title>Genomic Encyclopedia of Type Strains, Phase IV (KMG-IV): sequencing the most valuable type-strain genomes for metagenomic binning, comparative biology and taxonomic classification.</title>
        <authorList>
            <person name="Goeker M."/>
        </authorList>
    </citation>
    <scope>NUCLEOTIDE SEQUENCE [LARGE SCALE GENOMIC DNA]</scope>
    <source>
        <strain evidence="1 2">DSM 5896</strain>
    </source>
</reference>
<keyword evidence="2" id="KW-1185">Reference proteome</keyword>
<organism evidence="1 2">
    <name type="scientific">Labrys monachus</name>
    <dbReference type="NCBI Taxonomy" id="217067"/>
    <lineage>
        <taxon>Bacteria</taxon>
        <taxon>Pseudomonadati</taxon>
        <taxon>Pseudomonadota</taxon>
        <taxon>Alphaproteobacteria</taxon>
        <taxon>Hyphomicrobiales</taxon>
        <taxon>Xanthobacteraceae</taxon>
        <taxon>Labrys</taxon>
    </lineage>
</organism>
<comment type="caution">
    <text evidence="1">The sequence shown here is derived from an EMBL/GenBank/DDBJ whole genome shotgun (WGS) entry which is preliminary data.</text>
</comment>